<proteinExistence type="predicted"/>
<dbReference type="AlphaFoldDB" id="S3D486"/>
<organism evidence="2 3">
    <name type="scientific">Glarea lozoyensis (strain ATCC 20868 / MF5171)</name>
    <dbReference type="NCBI Taxonomy" id="1116229"/>
    <lineage>
        <taxon>Eukaryota</taxon>
        <taxon>Fungi</taxon>
        <taxon>Dikarya</taxon>
        <taxon>Ascomycota</taxon>
        <taxon>Pezizomycotina</taxon>
        <taxon>Leotiomycetes</taxon>
        <taxon>Helotiales</taxon>
        <taxon>Helotiaceae</taxon>
        <taxon>Glarea</taxon>
    </lineage>
</organism>
<feature type="region of interest" description="Disordered" evidence="1">
    <location>
        <begin position="1"/>
        <end position="51"/>
    </location>
</feature>
<feature type="compositionally biased region" description="Basic and acidic residues" evidence="1">
    <location>
        <begin position="35"/>
        <end position="51"/>
    </location>
</feature>
<evidence type="ECO:0000313" key="3">
    <source>
        <dbReference type="Proteomes" id="UP000016922"/>
    </source>
</evidence>
<protein>
    <submittedName>
        <fullName evidence="2">Uncharacterized protein</fullName>
    </submittedName>
</protein>
<gene>
    <name evidence="2" type="ORF">GLAREA_02785</name>
</gene>
<keyword evidence="3" id="KW-1185">Reference proteome</keyword>
<dbReference type="KEGG" id="glz:GLAREA_02785"/>
<dbReference type="EMBL" id="KE145370">
    <property type="protein sequence ID" value="EPE26871.1"/>
    <property type="molecule type" value="Genomic_DNA"/>
</dbReference>
<evidence type="ECO:0000256" key="1">
    <source>
        <dbReference type="SAM" id="MobiDB-lite"/>
    </source>
</evidence>
<reference evidence="2 3" key="1">
    <citation type="journal article" date="2013" name="BMC Genomics">
        <title>Genomics-driven discovery of the pneumocandin biosynthetic gene cluster in the fungus Glarea lozoyensis.</title>
        <authorList>
            <person name="Chen L."/>
            <person name="Yue Q."/>
            <person name="Zhang X."/>
            <person name="Xiang M."/>
            <person name="Wang C."/>
            <person name="Li S."/>
            <person name="Che Y."/>
            <person name="Ortiz-Lopez F.J."/>
            <person name="Bills G.F."/>
            <person name="Liu X."/>
            <person name="An Z."/>
        </authorList>
    </citation>
    <scope>NUCLEOTIDE SEQUENCE [LARGE SCALE GENOMIC DNA]</scope>
    <source>
        <strain evidence="3">ATCC 20868 / MF5171</strain>
    </source>
</reference>
<accession>S3D486</accession>
<sequence>MGKARRKTHRARKGPISRPKPKAPPKSTRVLRSASKPDPRSRSRPSPKDTQLDTCYLIKRIPVELQDMILVEFFKDVQIRREKKYKSAGRGRESGSENTSIVRTCRYMGLQATKIMYNNLTMTSGSLAWLARPLSVVPAKMISQLRYIEYDTGGLVTNPGYLLQRGLKLKRLTINNLNDDLQFHVSYPQVSLQWAAMKDWKELEIICSAKRMSRRPCSFARVQPRHDWANNRNTYPDCWNRFLDFPCSLTMLYEDESSHAKADDPLIKVTHDGKPGGPFKTETGESIWPNWSGMGVVHIIVKRHGD</sequence>
<dbReference type="HOGENOM" id="CLU_909279_0_0_1"/>
<evidence type="ECO:0000313" key="2">
    <source>
        <dbReference type="EMBL" id="EPE26871.1"/>
    </source>
</evidence>
<feature type="compositionally biased region" description="Basic residues" evidence="1">
    <location>
        <begin position="1"/>
        <end position="23"/>
    </location>
</feature>
<dbReference type="Proteomes" id="UP000016922">
    <property type="component" value="Unassembled WGS sequence"/>
</dbReference>
<dbReference type="GeneID" id="19461841"/>
<name>S3D486_GLAL2</name>
<dbReference type="RefSeq" id="XP_008086061.1">
    <property type="nucleotide sequence ID" value="XM_008087870.1"/>
</dbReference>